<dbReference type="GO" id="GO:0016755">
    <property type="term" value="F:aminoacyltransferase activity"/>
    <property type="evidence" value="ECO:0007669"/>
    <property type="project" value="InterPro"/>
</dbReference>
<keyword evidence="3" id="KW-1185">Reference proteome</keyword>
<dbReference type="OrthoDB" id="5653377at2"/>
<reference evidence="2 3" key="1">
    <citation type="submission" date="2018-06" db="EMBL/GenBank/DDBJ databases">
        <authorList>
            <consortium name="Pathogen Informatics"/>
            <person name="Doyle S."/>
        </authorList>
    </citation>
    <scope>NUCLEOTIDE SEQUENCE [LARGE SCALE GENOMIC DNA]</scope>
    <source>
        <strain evidence="2 3">NCTC13292</strain>
    </source>
</reference>
<dbReference type="Proteomes" id="UP000254677">
    <property type="component" value="Unassembled WGS sequence"/>
</dbReference>
<dbReference type="InterPro" id="IPR038622">
    <property type="entry name" value="CDPS_sf"/>
</dbReference>
<dbReference type="Gene3D" id="3.40.50.11710">
    <property type="entry name" value="Cyclodipeptide synthase"/>
    <property type="match status" value="1"/>
</dbReference>
<accession>A0A378JAA7</accession>
<organism evidence="2 3">
    <name type="scientific">Legionella donaldsonii</name>
    <dbReference type="NCBI Taxonomy" id="45060"/>
    <lineage>
        <taxon>Bacteria</taxon>
        <taxon>Pseudomonadati</taxon>
        <taxon>Pseudomonadota</taxon>
        <taxon>Gammaproteobacteria</taxon>
        <taxon>Legionellales</taxon>
        <taxon>Legionellaceae</taxon>
        <taxon>Legionella</taxon>
    </lineage>
</organism>
<sequence length="480" mass="53694">MPRVKGKGPILKANFVGKGKSKKNFSDLSSTTNLMLLSIVGNEYCAGEYLEAALKYSLRHHQNTTLLIADEVYWHNLKPQSSDGAPLSQEKINQLKQDALKLGAQYFESNLQHFLAPLGISVKKFNEAHGDKSTKEKITLINSLARHMGLNFQIVGWQDWTNSLPAFEKNKVAIMELYETTEQLKKSIEHTAHEFAKRHEQEGGYDLWYQRSVGYLTEESPTVMWLGAALGYNFVTYPGDMIDTFQATKDYFVVPSTLPPQESPSFAIRSEQPNLLVNWMQTYFKRESPKPETTVTASHPLHFFTPKPDQSVSAVVGSAITEAMLESITLASEPQKQKFDQVVHEFSNLLFSLQNKDRKNLLDLMMRLSVVADIIQDYQGQQGASLAAHEDPIVAEQPIVASRAPAQQGVASQSTAVLQEEVLDSMPPLEEVVSEVTLNNPPRQDKVTFFSPLIEPKTSPSHRENLGVTQPDSSLARAFI</sequence>
<name>A0A378JAA7_9GAMM</name>
<dbReference type="RefSeq" id="WP_115222280.1">
    <property type="nucleotide sequence ID" value="NZ_UGOA01000001.1"/>
</dbReference>
<protein>
    <submittedName>
        <fullName evidence="2">Uncharacterized protein</fullName>
    </submittedName>
</protein>
<dbReference type="AlphaFoldDB" id="A0A378JAA7"/>
<proteinExistence type="predicted"/>
<evidence type="ECO:0000313" key="2">
    <source>
        <dbReference type="EMBL" id="STX44409.1"/>
    </source>
</evidence>
<feature type="region of interest" description="Disordered" evidence="1">
    <location>
        <begin position="455"/>
        <end position="480"/>
    </location>
</feature>
<dbReference type="EMBL" id="UGOA01000001">
    <property type="protein sequence ID" value="STX44409.1"/>
    <property type="molecule type" value="Genomic_DNA"/>
</dbReference>
<evidence type="ECO:0000313" key="3">
    <source>
        <dbReference type="Proteomes" id="UP000254677"/>
    </source>
</evidence>
<evidence type="ECO:0000256" key="1">
    <source>
        <dbReference type="SAM" id="MobiDB-lite"/>
    </source>
</evidence>
<gene>
    <name evidence="2" type="ORF">NCTC13292_02738</name>
</gene>